<feature type="region of interest" description="Disordered" evidence="1">
    <location>
        <begin position="427"/>
        <end position="477"/>
    </location>
</feature>
<dbReference type="EMBL" id="JABCIY010000347">
    <property type="protein sequence ID" value="KAF7184939.1"/>
    <property type="molecule type" value="Genomic_DNA"/>
</dbReference>
<accession>A0A8H6R5V2</accession>
<feature type="region of interest" description="Disordered" evidence="1">
    <location>
        <begin position="221"/>
        <end position="249"/>
    </location>
</feature>
<sequence length="542" mass="60324">MHLTFNGCSCLPLSKPHRRFGHTKTTTNITLSFALFLPTSPPSTHFFIPAITFCLFLANKHSNTIAIAMFRLERPPPEPKYEADLEKLGFRLNEKYQFIENGGVFDFYHTDNDQANELRKEAFHTAARIKIAEVLRERCGVQELYLTGSKYHYERPQEPHVSILCTKVSELKKKHDIVVIIGEASEDAGIWAWRVAGKEGGIESGSAIGVAARLQSFGQGMRDDDFEDEREEPEVRANQVGKESEKDTTPGLIVLNPGQLLYSHEMNKNMTHTSWLHRRRPHALSDPCVIDPMHNRVKSHQDAETHLHTCFEHVLQQIMPDGARLYCIMIGDGSTHGLHVLDQILMNKNPTEIRGGKLEAVALIEPQHEAGEVTDQPDSPLGLFCEHFKDFLARQGRSWVTSDSVPKGEYVAFPVDKKKKQEEELAEQLAKASLGHDSALEDSASDSDGGVPLDSTSSAWTLPPTPTPVAPAADDDSEWLTKEQPGERPAEEKPVSCPSVSVGSNATAALEVVFPAVQDEVLNFIFSRILCARAKPQPRDSE</sequence>
<evidence type="ECO:0000259" key="2">
    <source>
        <dbReference type="Pfam" id="PF22749"/>
    </source>
</evidence>
<dbReference type="InterPro" id="IPR048263">
    <property type="entry name" value="Arb2"/>
</dbReference>
<organism evidence="3 4">
    <name type="scientific">Pseudocercospora fuligena</name>
    <dbReference type="NCBI Taxonomy" id="685502"/>
    <lineage>
        <taxon>Eukaryota</taxon>
        <taxon>Fungi</taxon>
        <taxon>Dikarya</taxon>
        <taxon>Ascomycota</taxon>
        <taxon>Pezizomycotina</taxon>
        <taxon>Dothideomycetes</taxon>
        <taxon>Dothideomycetidae</taxon>
        <taxon>Mycosphaerellales</taxon>
        <taxon>Mycosphaerellaceae</taxon>
        <taxon>Pseudocercospora</taxon>
    </lineage>
</organism>
<dbReference type="PANTHER" id="PTHR21357">
    <property type="entry name" value="FAM172 FAMILY PROTEIN HOMOLOG CG10038"/>
    <property type="match status" value="1"/>
</dbReference>
<dbReference type="OrthoDB" id="421951at2759"/>
<feature type="domain" description="Arb2" evidence="2">
    <location>
        <begin position="82"/>
        <end position="403"/>
    </location>
</feature>
<name>A0A8H6R5V2_9PEZI</name>
<dbReference type="GO" id="GO:0031048">
    <property type="term" value="P:regulatory ncRNA-mediated heterochromatin formation"/>
    <property type="evidence" value="ECO:0007669"/>
    <property type="project" value="TreeGrafter"/>
</dbReference>
<dbReference type="Proteomes" id="UP000660729">
    <property type="component" value="Unassembled WGS sequence"/>
</dbReference>
<evidence type="ECO:0000313" key="3">
    <source>
        <dbReference type="EMBL" id="KAF7184939.1"/>
    </source>
</evidence>
<dbReference type="AlphaFoldDB" id="A0A8H6R5V2"/>
<dbReference type="InterPro" id="IPR053858">
    <property type="entry name" value="Arb2_dom"/>
</dbReference>
<proteinExistence type="predicted"/>
<dbReference type="PANTHER" id="PTHR21357:SF4">
    <property type="entry name" value="FAM172 FAMILY PROTEIN HOMOLOG CG10038"/>
    <property type="match status" value="1"/>
</dbReference>
<dbReference type="GO" id="GO:0005634">
    <property type="term" value="C:nucleus"/>
    <property type="evidence" value="ECO:0007669"/>
    <property type="project" value="TreeGrafter"/>
</dbReference>
<dbReference type="GO" id="GO:0035197">
    <property type="term" value="F:siRNA binding"/>
    <property type="evidence" value="ECO:0007669"/>
    <property type="project" value="TreeGrafter"/>
</dbReference>
<dbReference type="Pfam" id="PF22749">
    <property type="entry name" value="Arb2"/>
    <property type="match status" value="1"/>
</dbReference>
<protein>
    <recommendedName>
        <fullName evidence="2">Arb2 domain-containing protein</fullName>
    </recommendedName>
</protein>
<reference evidence="3" key="1">
    <citation type="submission" date="2020-04" db="EMBL/GenBank/DDBJ databases">
        <title>Draft genome resource of the tomato pathogen Pseudocercospora fuligena.</title>
        <authorList>
            <person name="Zaccaron A."/>
        </authorList>
    </citation>
    <scope>NUCLEOTIDE SEQUENCE</scope>
    <source>
        <strain evidence="3">PF001</strain>
    </source>
</reference>
<comment type="caution">
    <text evidence="3">The sequence shown here is derived from an EMBL/GenBank/DDBJ whole genome shotgun (WGS) entry which is preliminary data.</text>
</comment>
<gene>
    <name evidence="3" type="ORF">HII31_13751</name>
</gene>
<evidence type="ECO:0000256" key="1">
    <source>
        <dbReference type="SAM" id="MobiDB-lite"/>
    </source>
</evidence>
<keyword evidence="4" id="KW-1185">Reference proteome</keyword>
<evidence type="ECO:0000313" key="4">
    <source>
        <dbReference type="Proteomes" id="UP000660729"/>
    </source>
</evidence>